<gene>
    <name evidence="2" type="ORF">EYF80_065922</name>
</gene>
<proteinExistence type="predicted"/>
<accession>A0A4Z2E5S0</accession>
<dbReference type="AlphaFoldDB" id="A0A4Z2E5S0"/>
<protein>
    <submittedName>
        <fullName evidence="2">Uncharacterized protein</fullName>
    </submittedName>
</protein>
<feature type="region of interest" description="Disordered" evidence="1">
    <location>
        <begin position="49"/>
        <end position="74"/>
    </location>
</feature>
<sequence length="74" mass="8445">MAPWLHGSMAPWLHGSMDDGSMAPWLCPHQYKSTESWMTSRERALRMERDERGADETLRLTSSSPPSRSLVGKR</sequence>
<name>A0A4Z2E5S0_9TELE</name>
<feature type="compositionally biased region" description="Low complexity" evidence="1">
    <location>
        <begin position="59"/>
        <end position="74"/>
    </location>
</feature>
<evidence type="ECO:0000313" key="2">
    <source>
        <dbReference type="EMBL" id="TNN23954.1"/>
    </source>
</evidence>
<reference evidence="2 3" key="1">
    <citation type="submission" date="2019-03" db="EMBL/GenBank/DDBJ databases">
        <title>First draft genome of Liparis tanakae, snailfish: a comprehensive survey of snailfish specific genes.</title>
        <authorList>
            <person name="Kim W."/>
            <person name="Song I."/>
            <person name="Jeong J.-H."/>
            <person name="Kim D."/>
            <person name="Kim S."/>
            <person name="Ryu S."/>
            <person name="Song J.Y."/>
            <person name="Lee S.K."/>
        </authorList>
    </citation>
    <scope>NUCLEOTIDE SEQUENCE [LARGE SCALE GENOMIC DNA]</scope>
    <source>
        <tissue evidence="2">Muscle</tissue>
    </source>
</reference>
<dbReference type="EMBL" id="SRLO01016844">
    <property type="protein sequence ID" value="TNN23954.1"/>
    <property type="molecule type" value="Genomic_DNA"/>
</dbReference>
<feature type="compositionally biased region" description="Basic and acidic residues" evidence="1">
    <location>
        <begin position="49"/>
        <end position="58"/>
    </location>
</feature>
<evidence type="ECO:0000313" key="3">
    <source>
        <dbReference type="Proteomes" id="UP000314294"/>
    </source>
</evidence>
<keyword evidence="3" id="KW-1185">Reference proteome</keyword>
<organism evidence="2 3">
    <name type="scientific">Liparis tanakae</name>
    <name type="common">Tanaka's snailfish</name>
    <dbReference type="NCBI Taxonomy" id="230148"/>
    <lineage>
        <taxon>Eukaryota</taxon>
        <taxon>Metazoa</taxon>
        <taxon>Chordata</taxon>
        <taxon>Craniata</taxon>
        <taxon>Vertebrata</taxon>
        <taxon>Euteleostomi</taxon>
        <taxon>Actinopterygii</taxon>
        <taxon>Neopterygii</taxon>
        <taxon>Teleostei</taxon>
        <taxon>Neoteleostei</taxon>
        <taxon>Acanthomorphata</taxon>
        <taxon>Eupercaria</taxon>
        <taxon>Perciformes</taxon>
        <taxon>Cottioidei</taxon>
        <taxon>Cottales</taxon>
        <taxon>Liparidae</taxon>
        <taxon>Liparis</taxon>
    </lineage>
</organism>
<dbReference type="Proteomes" id="UP000314294">
    <property type="component" value="Unassembled WGS sequence"/>
</dbReference>
<evidence type="ECO:0000256" key="1">
    <source>
        <dbReference type="SAM" id="MobiDB-lite"/>
    </source>
</evidence>
<comment type="caution">
    <text evidence="2">The sequence shown here is derived from an EMBL/GenBank/DDBJ whole genome shotgun (WGS) entry which is preliminary data.</text>
</comment>